<dbReference type="AlphaFoldDB" id="A0A2S2QGV2"/>
<evidence type="ECO:0000259" key="2">
    <source>
        <dbReference type="Pfam" id="PF00089"/>
    </source>
</evidence>
<organism evidence="3">
    <name type="scientific">Sipha flava</name>
    <name type="common">yellow sugarcane aphid</name>
    <dbReference type="NCBI Taxonomy" id="143950"/>
    <lineage>
        <taxon>Eukaryota</taxon>
        <taxon>Metazoa</taxon>
        <taxon>Ecdysozoa</taxon>
        <taxon>Arthropoda</taxon>
        <taxon>Hexapoda</taxon>
        <taxon>Insecta</taxon>
        <taxon>Pterygota</taxon>
        <taxon>Neoptera</taxon>
        <taxon>Paraneoptera</taxon>
        <taxon>Hemiptera</taxon>
        <taxon>Sternorrhyncha</taxon>
        <taxon>Aphidomorpha</taxon>
        <taxon>Aphidoidea</taxon>
        <taxon>Aphididae</taxon>
        <taxon>Sipha</taxon>
    </lineage>
</organism>
<sequence length="124" mass="13923">MQALKIVLISVCVALIESSWFSSDCDNVEGEFTYEKFPYIVVFKGNVDGKLRLCTGTMITEWFVLTVAHCTAGLQASNFTIYRGDLKGGGVSVEKVFQHELYVPYENDLSILKVNTHTCFQLIK</sequence>
<dbReference type="GO" id="GO:0004252">
    <property type="term" value="F:serine-type endopeptidase activity"/>
    <property type="evidence" value="ECO:0007669"/>
    <property type="project" value="InterPro"/>
</dbReference>
<feature type="domain" description="Peptidase S1" evidence="2">
    <location>
        <begin position="34"/>
        <end position="117"/>
    </location>
</feature>
<evidence type="ECO:0000313" key="3">
    <source>
        <dbReference type="EMBL" id="MBY76985.1"/>
    </source>
</evidence>
<dbReference type="Pfam" id="PF00089">
    <property type="entry name" value="Trypsin"/>
    <property type="match status" value="1"/>
</dbReference>
<proteinExistence type="predicted"/>
<dbReference type="InterPro" id="IPR043504">
    <property type="entry name" value="Peptidase_S1_PA_chymotrypsin"/>
</dbReference>
<reference evidence="3" key="1">
    <citation type="submission" date="2018-04" db="EMBL/GenBank/DDBJ databases">
        <title>Transcriptome assembly of Sipha flava.</title>
        <authorList>
            <person name="Scully E.D."/>
            <person name="Geib S.M."/>
            <person name="Palmer N.A."/>
            <person name="Koch K."/>
            <person name="Bradshaw J."/>
            <person name="Heng-Moss T."/>
            <person name="Sarath G."/>
        </authorList>
    </citation>
    <scope>NUCLEOTIDE SEQUENCE</scope>
</reference>
<dbReference type="GO" id="GO:0006508">
    <property type="term" value="P:proteolysis"/>
    <property type="evidence" value="ECO:0007669"/>
    <property type="project" value="InterPro"/>
</dbReference>
<dbReference type="Gene3D" id="2.40.10.10">
    <property type="entry name" value="Trypsin-like serine proteases"/>
    <property type="match status" value="1"/>
</dbReference>
<dbReference type="InterPro" id="IPR001254">
    <property type="entry name" value="Trypsin_dom"/>
</dbReference>
<dbReference type="EMBL" id="GGMS01007782">
    <property type="protein sequence ID" value="MBY76985.1"/>
    <property type="molecule type" value="Transcribed_RNA"/>
</dbReference>
<dbReference type="InterPro" id="IPR009003">
    <property type="entry name" value="Peptidase_S1_PA"/>
</dbReference>
<feature type="chain" id="PRO_5015778176" evidence="1">
    <location>
        <begin position="19"/>
        <end position="124"/>
    </location>
</feature>
<feature type="signal peptide" evidence="1">
    <location>
        <begin position="1"/>
        <end position="18"/>
    </location>
</feature>
<name>A0A2S2QGV2_9HEMI</name>
<protein>
    <submittedName>
        <fullName evidence="3">Mite allergen Der p 3</fullName>
    </submittedName>
</protein>
<evidence type="ECO:0000256" key="1">
    <source>
        <dbReference type="SAM" id="SignalP"/>
    </source>
</evidence>
<dbReference type="SUPFAM" id="SSF50494">
    <property type="entry name" value="Trypsin-like serine proteases"/>
    <property type="match status" value="1"/>
</dbReference>
<gene>
    <name evidence="3" type="primary">DERP3_0</name>
    <name evidence="3" type="ORF">g.622</name>
</gene>
<accession>A0A2S2QGV2</accession>
<keyword evidence="1" id="KW-0732">Signal</keyword>
<dbReference type="OrthoDB" id="6587056at2759"/>